<reference evidence="2" key="2">
    <citation type="submission" date="2015-01" db="EMBL/GenBank/DDBJ databases">
        <title>Evolutionary Origins and Diversification of the Mycorrhizal Mutualists.</title>
        <authorList>
            <consortium name="DOE Joint Genome Institute"/>
            <consortium name="Mycorrhizal Genomics Consortium"/>
            <person name="Kohler A."/>
            <person name="Kuo A."/>
            <person name="Nagy L.G."/>
            <person name="Floudas D."/>
            <person name="Copeland A."/>
            <person name="Barry K.W."/>
            <person name="Cichocki N."/>
            <person name="Veneault-Fourrey C."/>
            <person name="LaButti K."/>
            <person name="Lindquist E.A."/>
            <person name="Lipzen A."/>
            <person name="Lundell T."/>
            <person name="Morin E."/>
            <person name="Murat C."/>
            <person name="Riley R."/>
            <person name="Ohm R."/>
            <person name="Sun H."/>
            <person name="Tunlid A."/>
            <person name="Henrissat B."/>
            <person name="Grigoriev I.V."/>
            <person name="Hibbett D.S."/>
            <person name="Martin F."/>
        </authorList>
    </citation>
    <scope>NUCLEOTIDE SEQUENCE [LARGE SCALE GENOMIC DNA]</scope>
    <source>
        <strain evidence="2">Marx 270</strain>
    </source>
</reference>
<dbReference type="STRING" id="870435.A0A0C3J6U2"/>
<reference evidence="1 2" key="1">
    <citation type="submission" date="2014-04" db="EMBL/GenBank/DDBJ databases">
        <authorList>
            <consortium name="DOE Joint Genome Institute"/>
            <person name="Kuo A."/>
            <person name="Kohler A."/>
            <person name="Costa M.D."/>
            <person name="Nagy L.G."/>
            <person name="Floudas D."/>
            <person name="Copeland A."/>
            <person name="Barry K.W."/>
            <person name="Cichocki N."/>
            <person name="Veneault-Fourrey C."/>
            <person name="LaButti K."/>
            <person name="Lindquist E.A."/>
            <person name="Lipzen A."/>
            <person name="Lundell T."/>
            <person name="Morin E."/>
            <person name="Murat C."/>
            <person name="Sun H."/>
            <person name="Tunlid A."/>
            <person name="Henrissat B."/>
            <person name="Grigoriev I.V."/>
            <person name="Hibbett D.S."/>
            <person name="Martin F."/>
            <person name="Nordberg H.P."/>
            <person name="Cantor M.N."/>
            <person name="Hua S.X."/>
        </authorList>
    </citation>
    <scope>NUCLEOTIDE SEQUENCE [LARGE SCALE GENOMIC DNA]</scope>
    <source>
        <strain evidence="1 2">Marx 270</strain>
    </source>
</reference>
<evidence type="ECO:0000313" key="2">
    <source>
        <dbReference type="Proteomes" id="UP000054217"/>
    </source>
</evidence>
<sequence length="420" mass="47035">MTSANLSADTYTRLLAHAEPERGYHLWLPEPRVESASKYPHESVRIGDVGVISPEGNFDVFFNICLPQNHPRQHPHGVPEGFKQIKLSSKDVKITEDPDYRGCIATTENCKTRVNVTGANPNLVTVKGTESELTPVAALLIVPSGADKYDVRDPSVFQMEAIRMGKTWYEFALNKLARTTISHDSLYLITGHDKVSRWRISAINVPNDIGVQYTKNRCTIRYKEGQEPNKTICRSISGTGKIYAVSTRGFKIAINEKMFCSLLQSSNGEGLPTDFNHKIYHPLDGINSILLDEAHHCDMAVTHDNMWKDIVDELPSIRSGSEEVAAAITRKGYVLLSHAGCAYFTKCGDDLMYSSRQGFMGRAMTKLASLVKNKQPKYIDNEEKREKASHKYVDSGFLSSVCRISRRIWSVAGDQFRVVE</sequence>
<gene>
    <name evidence="1" type="ORF">M404DRAFT_1000279</name>
</gene>
<protein>
    <submittedName>
        <fullName evidence="1">Uncharacterized protein</fullName>
    </submittedName>
</protein>
<dbReference type="InParanoid" id="A0A0C3J6U2"/>
<name>A0A0C3J6U2_PISTI</name>
<organism evidence="1 2">
    <name type="scientific">Pisolithus tinctorius Marx 270</name>
    <dbReference type="NCBI Taxonomy" id="870435"/>
    <lineage>
        <taxon>Eukaryota</taxon>
        <taxon>Fungi</taxon>
        <taxon>Dikarya</taxon>
        <taxon>Basidiomycota</taxon>
        <taxon>Agaricomycotina</taxon>
        <taxon>Agaricomycetes</taxon>
        <taxon>Agaricomycetidae</taxon>
        <taxon>Boletales</taxon>
        <taxon>Sclerodermatineae</taxon>
        <taxon>Pisolithaceae</taxon>
        <taxon>Pisolithus</taxon>
    </lineage>
</organism>
<dbReference type="AlphaFoldDB" id="A0A0C3J6U2"/>
<accession>A0A0C3J6U2</accession>
<dbReference type="OrthoDB" id="2688950at2759"/>
<proteinExistence type="predicted"/>
<dbReference type="EMBL" id="KN831969">
    <property type="protein sequence ID" value="KIO04753.1"/>
    <property type="molecule type" value="Genomic_DNA"/>
</dbReference>
<keyword evidence="2" id="KW-1185">Reference proteome</keyword>
<dbReference type="Proteomes" id="UP000054217">
    <property type="component" value="Unassembled WGS sequence"/>
</dbReference>
<evidence type="ECO:0000313" key="1">
    <source>
        <dbReference type="EMBL" id="KIO04753.1"/>
    </source>
</evidence>
<dbReference type="HOGENOM" id="CLU_021108_6_2_1"/>